<comment type="caution">
    <text evidence="2">The sequence shown here is derived from an EMBL/GenBank/DDBJ whole genome shotgun (WGS) entry which is preliminary data.</text>
</comment>
<feature type="transmembrane region" description="Helical" evidence="1">
    <location>
        <begin position="12"/>
        <end position="33"/>
    </location>
</feature>
<dbReference type="EMBL" id="JADOTZ010000001">
    <property type="protein sequence ID" value="MBG6083684.1"/>
    <property type="molecule type" value="Genomic_DNA"/>
</dbReference>
<evidence type="ECO:0000313" key="3">
    <source>
        <dbReference type="Proteomes" id="UP000625033"/>
    </source>
</evidence>
<accession>A0A931D3F7</accession>
<evidence type="ECO:0000313" key="2">
    <source>
        <dbReference type="EMBL" id="MBG6083684.1"/>
    </source>
</evidence>
<name>A0A931D3F7_9MICC</name>
<evidence type="ECO:0000256" key="1">
    <source>
        <dbReference type="SAM" id="Phobius"/>
    </source>
</evidence>
<reference evidence="2" key="1">
    <citation type="submission" date="2020-11" db="EMBL/GenBank/DDBJ databases">
        <title>Sequencing the genomes of 1000 actinobacteria strains.</title>
        <authorList>
            <person name="Klenk H.-P."/>
        </authorList>
    </citation>
    <scope>NUCLEOTIDE SEQUENCE</scope>
    <source>
        <strain evidence="2">DSM 26152</strain>
    </source>
</reference>
<keyword evidence="1" id="KW-1133">Transmembrane helix</keyword>
<keyword evidence="3" id="KW-1185">Reference proteome</keyword>
<dbReference type="RefSeq" id="WP_196835099.1">
    <property type="nucleotide sequence ID" value="NZ_JADOTZ010000001.1"/>
</dbReference>
<gene>
    <name evidence="2" type="ORF">IW252_000451</name>
</gene>
<keyword evidence="1" id="KW-0472">Membrane</keyword>
<keyword evidence="1" id="KW-0812">Transmembrane</keyword>
<sequence>MKIRDSGDDGQTIILIIGYVVIALLAISAMLAATAVNLEARRLQSEADSVADAAAHGSGLGSVTATVLTTSVVRARSEQHLVRSGAAGRYENLELERATLSDSGTTVLIRLEATVSPPIIGWFVPDGIGIGVDASARPSIDQ</sequence>
<protein>
    <submittedName>
        <fullName evidence="2">Uncharacterized protein</fullName>
    </submittedName>
</protein>
<dbReference type="Proteomes" id="UP000625033">
    <property type="component" value="Unassembled WGS sequence"/>
</dbReference>
<organism evidence="2 3">
    <name type="scientific">Zhihengliuella flava</name>
    <dbReference type="NCBI Taxonomy" id="1285193"/>
    <lineage>
        <taxon>Bacteria</taxon>
        <taxon>Bacillati</taxon>
        <taxon>Actinomycetota</taxon>
        <taxon>Actinomycetes</taxon>
        <taxon>Micrococcales</taxon>
        <taxon>Micrococcaceae</taxon>
        <taxon>Zhihengliuella</taxon>
    </lineage>
</organism>
<dbReference type="AlphaFoldDB" id="A0A931D3F7"/>
<proteinExistence type="predicted"/>